<accession>A0AAW2YNK4</accession>
<protein>
    <submittedName>
        <fullName evidence="4">GWD3</fullName>
    </submittedName>
</protein>
<reference evidence="4 6" key="1">
    <citation type="submission" date="2024-03" db="EMBL/GenBank/DDBJ databases">
        <title>The Acrasis kona genome and developmental transcriptomes reveal deep origins of eukaryotic multicellular pathways.</title>
        <authorList>
            <person name="Sheikh S."/>
            <person name="Fu C.-J."/>
            <person name="Brown M.W."/>
            <person name="Baldauf S.L."/>
        </authorList>
    </citation>
    <scope>NUCLEOTIDE SEQUENCE [LARGE SCALE GENOMIC DNA]</scope>
    <source>
        <strain evidence="4 6">ATCC MYA-3509</strain>
    </source>
</reference>
<name>A0AAW2YNK4_9EUKA</name>
<dbReference type="Gene3D" id="3.30.1490.20">
    <property type="entry name" value="ATP-grasp fold, A domain"/>
    <property type="match status" value="1"/>
</dbReference>
<organism evidence="4 6">
    <name type="scientific">Acrasis kona</name>
    <dbReference type="NCBI Taxonomy" id="1008807"/>
    <lineage>
        <taxon>Eukaryota</taxon>
        <taxon>Discoba</taxon>
        <taxon>Heterolobosea</taxon>
        <taxon>Tetramitia</taxon>
        <taxon>Eutetramitia</taxon>
        <taxon>Acrasidae</taxon>
        <taxon>Acrasis</taxon>
    </lineage>
</organism>
<comment type="similarity">
    <text evidence="1">Belongs to the PEP-utilizing enzyme family.</text>
</comment>
<feature type="signal peptide" evidence="2">
    <location>
        <begin position="1"/>
        <end position="19"/>
    </location>
</feature>
<evidence type="ECO:0000313" key="6">
    <source>
        <dbReference type="Proteomes" id="UP001431209"/>
    </source>
</evidence>
<feature type="domain" description="Pyruvate phosphate dikinase AMP/ATP-binding" evidence="3">
    <location>
        <begin position="381"/>
        <end position="558"/>
    </location>
</feature>
<keyword evidence="6" id="KW-1185">Reference proteome</keyword>
<dbReference type="GO" id="GO:0016301">
    <property type="term" value="F:kinase activity"/>
    <property type="evidence" value="ECO:0007669"/>
    <property type="project" value="InterPro"/>
</dbReference>
<dbReference type="GO" id="GO:0005524">
    <property type="term" value="F:ATP binding"/>
    <property type="evidence" value="ECO:0007669"/>
    <property type="project" value="InterPro"/>
</dbReference>
<gene>
    <name evidence="4" type="ORF">AKO1_001504</name>
    <name evidence="5" type="ORF">AKO1_007915</name>
</gene>
<evidence type="ECO:0000256" key="1">
    <source>
        <dbReference type="ARBA" id="ARBA00007837"/>
    </source>
</evidence>
<dbReference type="EMBL" id="JAOPGA020000496">
    <property type="protein sequence ID" value="KAL0479032.1"/>
    <property type="molecule type" value="Genomic_DNA"/>
</dbReference>
<evidence type="ECO:0000313" key="4">
    <source>
        <dbReference type="EMBL" id="KAL0478199.1"/>
    </source>
</evidence>
<dbReference type="InterPro" id="IPR013815">
    <property type="entry name" value="ATP_grasp_subdomain_1"/>
</dbReference>
<dbReference type="SUPFAM" id="SSF56059">
    <property type="entry name" value="Glutathione synthetase ATP-binding domain-like"/>
    <property type="match status" value="1"/>
</dbReference>
<dbReference type="AlphaFoldDB" id="A0AAW2YNK4"/>
<dbReference type="EMBL" id="JAOPGA020000327">
    <property type="protein sequence ID" value="KAL0478199.1"/>
    <property type="molecule type" value="Genomic_DNA"/>
</dbReference>
<sequence>MTTILLAVVFAFLCNVTYGIKEGYVNVIYTAENFTSISKTTEFTSNFGPATKFLIDCRTNNPTIYYINSNLDGDSQKYHFDFAEKYVPKFNLSLEEFNSVTYFTQEKLFFAGTLQSYTYQEKKILAFQFYPQDVMHEKTVIVAAKIVKSTIKLDVQLSFVATGNQQVVTHTLEDFKNLNILALSLQDILGDIEYSGVVNGVTYGYLRLFPEDESETELDIVVLKDLPLYLSVVSGVITTTFQDPSSHVSLKSRERGTPDCYYKNAVHDHILASLIDKPVMMNVTSTRVILVESTDEQVINFHKEKKKDPIIMVYDTETRDILHYDQMCNRTTSIEDANKCLQKKSTFGAKSANLAFLSLPVSLGRKNDPNTPSNHFGYDLSPIGFSIPFAHYDDLINHQDNKDLKLAIQKLQNDTDHGKLTKAQLHQAVLQVQELFYKATIPQENLDRIWNAIHQLEKQISNNDDDDDDIKLKFRSSASAEDIEGFDGAGLYTSFAAKIHNKKKGECKFIRETEEMKPKRVDCAILGVYASLYNARALEERKYAHISGGISMAIAVVPSYSSKHNKVVANSVVVTKVQEAVQGDLIGYTIASQIDNLLVTNPDRGTLSEMTWSIQAESDEYISFSTIRHAVPKAGGPPLDKRVLSDQQLIDTVDLVKHLEISYCHAKNGKWSRNCEYVPYTPTSEKKKSLDLELKYMSDGRYIIKQIREFAG</sequence>
<comment type="caution">
    <text evidence="4">The sequence shown here is derived from an EMBL/GenBank/DDBJ whole genome shotgun (WGS) entry which is preliminary data.</text>
</comment>
<keyword evidence="2" id="KW-0732">Signal</keyword>
<proteinExistence type="inferred from homology"/>
<evidence type="ECO:0000259" key="3">
    <source>
        <dbReference type="Pfam" id="PF01326"/>
    </source>
</evidence>
<dbReference type="Proteomes" id="UP001431209">
    <property type="component" value="Unassembled WGS sequence"/>
</dbReference>
<evidence type="ECO:0000256" key="2">
    <source>
        <dbReference type="SAM" id="SignalP"/>
    </source>
</evidence>
<evidence type="ECO:0000313" key="5">
    <source>
        <dbReference type="EMBL" id="KAL0479032.1"/>
    </source>
</evidence>
<feature type="chain" id="PRO_5044718133" evidence="2">
    <location>
        <begin position="20"/>
        <end position="712"/>
    </location>
</feature>
<dbReference type="Pfam" id="PF01326">
    <property type="entry name" value="PPDK_N"/>
    <property type="match status" value="1"/>
</dbReference>
<dbReference type="InterPro" id="IPR002192">
    <property type="entry name" value="PPDK_AMP/ATP-bd"/>
</dbReference>